<sequence>MRKYLLLASFISGLTFFGVVEEGSAYAETTSTSYWGDGKSSAAMATATDCPPEVASLMNARSRQSIDAYGNLAQNLYTPLEEGGYQTISCLKQLLNTVPFINGLQFTSISQLLEQLGNSVCNALQTKVSDAEGEITSNMTNAMSGASGGYQLMPGVNISGVSGNLSFSEGGTSEQNDAISGIISSDTNGSLFSNTARYPIQSFNNAFSTNSY</sequence>
<comment type="caution">
    <text evidence="1">The sequence shown here is derived from an EMBL/GenBank/DDBJ whole genome shotgun (WGS) entry which is preliminary data.</text>
</comment>
<gene>
    <name evidence="1" type="ORF">NBRC3188_2688</name>
</gene>
<reference evidence="1 2" key="1">
    <citation type="submission" date="2016-06" db="EMBL/GenBank/DDBJ databases">
        <title>Acetobacter pasteurianus NBRC 3188 whole genome sequencing project.</title>
        <authorList>
            <person name="Matsutani M."/>
            <person name="Shiwa Y."/>
            <person name="Okamoto-Kainuma A."/>
            <person name="Ishikawa M."/>
            <person name="Koizumi Y."/>
            <person name="Yoshikawa H."/>
            <person name="Yakushi T."/>
            <person name="Matsushita K."/>
        </authorList>
    </citation>
    <scope>NUCLEOTIDE SEQUENCE [LARGE SCALE GENOMIC DNA]</scope>
    <source>
        <strain evidence="1 2">NBRC 3188</strain>
    </source>
</reference>
<accession>A0A401WXD5</accession>
<dbReference type="EMBL" id="BDES01000073">
    <property type="protein sequence ID" value="GCD53991.1"/>
    <property type="molecule type" value="Genomic_DNA"/>
</dbReference>
<proteinExistence type="predicted"/>
<organism evidence="1 2">
    <name type="scientific">Acetobacter pasteurianus NBRC 3188</name>
    <dbReference type="NCBI Taxonomy" id="1226663"/>
    <lineage>
        <taxon>Bacteria</taxon>
        <taxon>Pseudomonadati</taxon>
        <taxon>Pseudomonadota</taxon>
        <taxon>Alphaproteobacteria</taxon>
        <taxon>Acetobacterales</taxon>
        <taxon>Acetobacteraceae</taxon>
        <taxon>Acetobacter</taxon>
    </lineage>
</organism>
<dbReference type="RefSeq" id="WP_124296350.1">
    <property type="nucleotide sequence ID" value="NZ_BDES01000073.1"/>
</dbReference>
<evidence type="ECO:0000313" key="1">
    <source>
        <dbReference type="EMBL" id="GCD53991.1"/>
    </source>
</evidence>
<evidence type="ECO:0000313" key="2">
    <source>
        <dbReference type="Proteomes" id="UP000287300"/>
    </source>
</evidence>
<protein>
    <submittedName>
        <fullName evidence="1">Uncharacterized protein</fullName>
    </submittedName>
</protein>
<name>A0A401WXD5_ACEPA</name>
<dbReference type="AlphaFoldDB" id="A0A401WXD5"/>
<dbReference type="Proteomes" id="UP000287300">
    <property type="component" value="Unassembled WGS sequence"/>
</dbReference>